<dbReference type="eggNOG" id="COG2980">
    <property type="taxonomic scope" value="Bacteria"/>
</dbReference>
<dbReference type="Proteomes" id="UP000006056">
    <property type="component" value="Chromosome"/>
</dbReference>
<dbReference type="PROSITE" id="PS51257">
    <property type="entry name" value="PROKAR_LIPOPROTEIN"/>
    <property type="match status" value="1"/>
</dbReference>
<dbReference type="EMBL" id="CP003379">
    <property type="protein sequence ID" value="AFL87062.1"/>
    <property type="molecule type" value="Genomic_DNA"/>
</dbReference>
<dbReference type="GO" id="GO:0019867">
    <property type="term" value="C:outer membrane"/>
    <property type="evidence" value="ECO:0007669"/>
    <property type="project" value="InterPro"/>
</dbReference>
<dbReference type="Gene3D" id="3.30.160.150">
    <property type="entry name" value="Lipoprotein like domain"/>
    <property type="match status" value="1"/>
</dbReference>
<feature type="chain" id="PRO_5003683683" description="Lipopolysaccharide-assembly" evidence="1">
    <location>
        <begin position="28"/>
        <end position="186"/>
    </location>
</feature>
<gene>
    <name evidence="2" type="ordered locus">Terro_0727</name>
</gene>
<evidence type="ECO:0000256" key="1">
    <source>
        <dbReference type="SAM" id="SignalP"/>
    </source>
</evidence>
<name>I3ZCU4_TERRK</name>
<evidence type="ECO:0000313" key="2">
    <source>
        <dbReference type="EMBL" id="AFL87062.1"/>
    </source>
</evidence>
<evidence type="ECO:0000313" key="3">
    <source>
        <dbReference type="Proteomes" id="UP000006056"/>
    </source>
</evidence>
<feature type="signal peptide" evidence="1">
    <location>
        <begin position="1"/>
        <end position="27"/>
    </location>
</feature>
<reference evidence="2 3" key="1">
    <citation type="submission" date="2012-06" db="EMBL/GenBank/DDBJ databases">
        <title>Complete genome of Terriglobus roseus DSM 18391.</title>
        <authorList>
            <consortium name="US DOE Joint Genome Institute (JGI-PGF)"/>
            <person name="Lucas S."/>
            <person name="Copeland A."/>
            <person name="Lapidus A."/>
            <person name="Glavina del Rio T."/>
            <person name="Dalin E."/>
            <person name="Tice H."/>
            <person name="Bruce D."/>
            <person name="Goodwin L."/>
            <person name="Pitluck S."/>
            <person name="Peters L."/>
            <person name="Mikhailova N."/>
            <person name="Munk A.C.C."/>
            <person name="Kyrpides N."/>
            <person name="Mavromatis K."/>
            <person name="Ivanova N."/>
            <person name="Brettin T."/>
            <person name="Detter J.C."/>
            <person name="Han C."/>
            <person name="Larimer F."/>
            <person name="Land M."/>
            <person name="Hauser L."/>
            <person name="Markowitz V."/>
            <person name="Cheng J.-F."/>
            <person name="Hugenholtz P."/>
            <person name="Woyke T."/>
            <person name="Wu D."/>
            <person name="Brambilla E."/>
            <person name="Klenk H.-P."/>
            <person name="Eisen J.A."/>
        </authorList>
    </citation>
    <scope>NUCLEOTIDE SEQUENCE [LARGE SCALE GENOMIC DNA]</scope>
    <source>
        <strain evidence="3">DSM 18391 / NRRL B-41598 / KBS 63</strain>
    </source>
</reference>
<keyword evidence="3" id="KW-1185">Reference proteome</keyword>
<keyword evidence="1" id="KW-0732">Signal</keyword>
<evidence type="ECO:0008006" key="4">
    <source>
        <dbReference type="Google" id="ProtNLM"/>
    </source>
</evidence>
<accession>I3ZCU4</accession>
<sequence length="186" mass="20318">MPARMTKRVARISRLGYGFAMLGLATALTGCGYHTAGAAAHVPANVRTLAVPVFKTNVQQFHTEVALTDATIREMNTRTRYRVIHSDDADASDAMLTGTVLTESIAPLTYDPNTGSTSSYLVQITAKIVLTARDGKVLYRNDKLSFREQYQSTQDLSAFIQEDGAAVRRLSRDLASEIVADLLNSF</sequence>
<dbReference type="GO" id="GO:0043165">
    <property type="term" value="P:Gram-negative-bacterium-type cell outer membrane assembly"/>
    <property type="evidence" value="ECO:0007669"/>
    <property type="project" value="InterPro"/>
</dbReference>
<dbReference type="Pfam" id="PF04390">
    <property type="entry name" value="LptE"/>
    <property type="match status" value="1"/>
</dbReference>
<proteinExistence type="predicted"/>
<dbReference type="STRING" id="926566.Terro_0727"/>
<dbReference type="HOGENOM" id="CLU_114082_0_1_0"/>
<dbReference type="AlphaFoldDB" id="I3ZCU4"/>
<organism evidence="2 3">
    <name type="scientific">Terriglobus roseus (strain DSM 18391 / NRRL B-41598 / KBS 63)</name>
    <dbReference type="NCBI Taxonomy" id="926566"/>
    <lineage>
        <taxon>Bacteria</taxon>
        <taxon>Pseudomonadati</taxon>
        <taxon>Acidobacteriota</taxon>
        <taxon>Terriglobia</taxon>
        <taxon>Terriglobales</taxon>
        <taxon>Acidobacteriaceae</taxon>
        <taxon>Terriglobus</taxon>
    </lineage>
</organism>
<dbReference type="KEGG" id="trs:Terro_0727"/>
<dbReference type="InterPro" id="IPR007485">
    <property type="entry name" value="LPS_assembly_LptE"/>
</dbReference>
<protein>
    <recommendedName>
        <fullName evidence="4">Lipopolysaccharide-assembly</fullName>
    </recommendedName>
</protein>